<sequence length="400" mass="44728">MTSTDTTTLEVAVENRRIIQPVAPSKRTNPDISQINDNEEMESASQYIPKELAEIIAVRQRRERVWHARLTICTNVISSIDSTLENFKDDISKAESASFKTYLSQAISKFAAYDHSPSPPPIFSHTCPKKSGGPMEHKLPNRPISVVTPFKVTPISSGEILEIDRTRNMPQEKQSTWATVVRKGQKKARVSTTQGPVPPYTTRDNQRSILQKQGRSTNIQQNAIRAGKLASTDSKDKRIFLRVPQKYEWRKLSPAGIREVLIKKLAISPASIGSIKPINSGFALSSSNNDAREVIMKAEHGLFLTGTKLELATNYEPVIIPTVPAYIQTEGSRLEVNKSMLSDEIERVTSVKPSFLKLYGQNNPATPHRTWIAILSKAPRPGFRVFDESGIVRPFKKKQN</sequence>
<evidence type="ECO:0000313" key="3">
    <source>
        <dbReference type="Proteomes" id="UP000030854"/>
    </source>
</evidence>
<dbReference type="STRING" id="52586.A0A0B1PD64"/>
<comment type="caution">
    <text evidence="2">The sequence shown here is derived from an EMBL/GenBank/DDBJ whole genome shotgun (WGS) entry which is preliminary data.</text>
</comment>
<evidence type="ECO:0000256" key="1">
    <source>
        <dbReference type="SAM" id="MobiDB-lite"/>
    </source>
</evidence>
<name>A0A0B1PD64_UNCNE</name>
<dbReference type="Proteomes" id="UP000030854">
    <property type="component" value="Unassembled WGS sequence"/>
</dbReference>
<feature type="region of interest" description="Disordered" evidence="1">
    <location>
        <begin position="184"/>
        <end position="203"/>
    </location>
</feature>
<gene>
    <name evidence="2" type="ORF">EV44_g3607</name>
</gene>
<reference evidence="2 3" key="1">
    <citation type="journal article" date="2014" name="BMC Genomics">
        <title>Adaptive genomic structural variation in the grape powdery mildew pathogen, Erysiphe necator.</title>
        <authorList>
            <person name="Jones L."/>
            <person name="Riaz S."/>
            <person name="Morales-Cruz A."/>
            <person name="Amrine K.C."/>
            <person name="McGuire B."/>
            <person name="Gubler W.D."/>
            <person name="Walker M.A."/>
            <person name="Cantu D."/>
        </authorList>
    </citation>
    <scope>NUCLEOTIDE SEQUENCE [LARGE SCALE GENOMIC DNA]</scope>
    <source>
        <strain evidence="3">c</strain>
    </source>
</reference>
<dbReference type="AlphaFoldDB" id="A0A0B1PD64"/>
<dbReference type="EMBL" id="JNVN01000635">
    <property type="protein sequence ID" value="KHJ34861.1"/>
    <property type="molecule type" value="Genomic_DNA"/>
</dbReference>
<evidence type="ECO:0000313" key="2">
    <source>
        <dbReference type="EMBL" id="KHJ34861.1"/>
    </source>
</evidence>
<dbReference type="HOGENOM" id="CLU_018153_3_0_1"/>
<accession>A0A0B1PD64</accession>
<organism evidence="2 3">
    <name type="scientific">Uncinula necator</name>
    <name type="common">Grape powdery mildew</name>
    <dbReference type="NCBI Taxonomy" id="52586"/>
    <lineage>
        <taxon>Eukaryota</taxon>
        <taxon>Fungi</taxon>
        <taxon>Dikarya</taxon>
        <taxon>Ascomycota</taxon>
        <taxon>Pezizomycotina</taxon>
        <taxon>Leotiomycetes</taxon>
        <taxon>Erysiphales</taxon>
        <taxon>Erysiphaceae</taxon>
        <taxon>Erysiphe</taxon>
    </lineage>
</organism>
<protein>
    <submittedName>
        <fullName evidence="2">Putative eka-like protein</fullName>
    </submittedName>
</protein>
<proteinExistence type="predicted"/>
<keyword evidence="3" id="KW-1185">Reference proteome</keyword>